<feature type="repeat" description="WD" evidence="7">
    <location>
        <begin position="140"/>
        <end position="181"/>
    </location>
</feature>
<evidence type="ECO:0000256" key="1">
    <source>
        <dbReference type="ARBA" id="ARBA00022574"/>
    </source>
</evidence>
<sequence>MADQEATTEAKVEGGAPATPATQEAEATQPTDDAQEAAKEKTFQKVQYSGPMVCHGHSRPIVDLQFSPVTKDGLFIVSASKDGKPMLRNGTTGDWIGTFEGHKGAVWSACLNAPATLAATGSADFTAKVWDALTGEQVYEFPHKHIVRCVSFSPDSSKLCAGGFEKELRIYDLTKPEADPACFPKQGSAFKCAQWSMENENLIYASLASEGGVAVWDVRAMQRAAFSFDTGKDIVTSIELSSKDVVTTASGNKVSFWKAETGEKVKESYTIPFVVESASLCEQKNYFAAGGEDMWVHLYDYETGKEIAQNKGHHGPVHCVRFAPGGDSYASGSEDGTIRIWTTPGAEGESEDSQASVGTTEGAGNGGE</sequence>
<dbReference type="PANTHER" id="PTHR19877:SF13">
    <property type="entry name" value="SERINE-THREONINE KINASE RECEPTOR-ASSOCIATED PROTEIN"/>
    <property type="match status" value="1"/>
</dbReference>
<feature type="region of interest" description="Disordered" evidence="8">
    <location>
        <begin position="1"/>
        <end position="40"/>
    </location>
</feature>
<feature type="repeat" description="WD" evidence="7">
    <location>
        <begin position="310"/>
        <end position="341"/>
    </location>
</feature>
<evidence type="ECO:0000256" key="3">
    <source>
        <dbReference type="ARBA" id="ARBA00022737"/>
    </source>
</evidence>
<dbReference type="EMBL" id="HBHZ01004668">
    <property type="protein sequence ID" value="CAE0190523.1"/>
    <property type="molecule type" value="Transcribed_RNA"/>
</dbReference>
<dbReference type="PANTHER" id="PTHR19877">
    <property type="entry name" value="EUKARYOTIC TRANSLATION INITIATION FACTOR 3 SUBUNIT I"/>
    <property type="match status" value="1"/>
</dbReference>
<evidence type="ECO:0000256" key="8">
    <source>
        <dbReference type="SAM" id="MobiDB-lite"/>
    </source>
</evidence>
<dbReference type="Pfam" id="PF00400">
    <property type="entry name" value="WD40"/>
    <property type="match status" value="3"/>
</dbReference>
<dbReference type="InterPro" id="IPR015943">
    <property type="entry name" value="WD40/YVTN_repeat-like_dom_sf"/>
</dbReference>
<dbReference type="PROSITE" id="PS50294">
    <property type="entry name" value="WD_REPEATS_REGION"/>
    <property type="match status" value="2"/>
</dbReference>
<reference evidence="9" key="1">
    <citation type="submission" date="2021-01" db="EMBL/GenBank/DDBJ databases">
        <authorList>
            <person name="Corre E."/>
            <person name="Pelletier E."/>
            <person name="Niang G."/>
            <person name="Scheremetjew M."/>
            <person name="Finn R."/>
            <person name="Kale V."/>
            <person name="Holt S."/>
            <person name="Cochrane G."/>
            <person name="Meng A."/>
            <person name="Brown T."/>
            <person name="Cohen L."/>
        </authorList>
    </citation>
    <scope>NUCLEOTIDE SEQUENCE</scope>
    <source>
        <strain evidence="9">RCC1871</strain>
    </source>
</reference>
<dbReference type="GO" id="GO:0032797">
    <property type="term" value="C:SMN complex"/>
    <property type="evidence" value="ECO:0007669"/>
    <property type="project" value="TreeGrafter"/>
</dbReference>
<organism evidence="9">
    <name type="scientific">Chloropicon roscoffensis</name>
    <dbReference type="NCBI Taxonomy" id="1461544"/>
    <lineage>
        <taxon>Eukaryota</taxon>
        <taxon>Viridiplantae</taxon>
        <taxon>Chlorophyta</taxon>
        <taxon>Chloropicophyceae</taxon>
        <taxon>Chloropicales</taxon>
        <taxon>Chloropicaceae</taxon>
        <taxon>Chloropicon</taxon>
    </lineage>
</organism>
<gene>
    <name evidence="9" type="ORF">CROS1456_LOCUS3613</name>
</gene>
<dbReference type="GO" id="GO:0003723">
    <property type="term" value="F:RNA binding"/>
    <property type="evidence" value="ECO:0007669"/>
    <property type="project" value="TreeGrafter"/>
</dbReference>
<name>A0A7S3CAA3_9CHLO</name>
<dbReference type="SMART" id="SM00320">
    <property type="entry name" value="WD40"/>
    <property type="match status" value="6"/>
</dbReference>
<evidence type="ECO:0000256" key="5">
    <source>
        <dbReference type="ARBA" id="ARBA00038394"/>
    </source>
</evidence>
<evidence type="ECO:0000313" key="9">
    <source>
        <dbReference type="EMBL" id="CAE0190523.1"/>
    </source>
</evidence>
<accession>A0A7S3CAA3</accession>
<dbReference type="InterPro" id="IPR036322">
    <property type="entry name" value="WD40_repeat_dom_sf"/>
</dbReference>
<protein>
    <recommendedName>
        <fullName evidence="6">Serine-threonine kinase receptor-associated protein</fullName>
    </recommendedName>
</protein>
<dbReference type="AlphaFoldDB" id="A0A7S3CAA3"/>
<dbReference type="PROSITE" id="PS50082">
    <property type="entry name" value="WD_REPEATS_2"/>
    <property type="match status" value="3"/>
</dbReference>
<evidence type="ECO:0000256" key="2">
    <source>
        <dbReference type="ARBA" id="ARBA00022664"/>
    </source>
</evidence>
<dbReference type="SUPFAM" id="SSF50978">
    <property type="entry name" value="WD40 repeat-like"/>
    <property type="match status" value="1"/>
</dbReference>
<evidence type="ECO:0000256" key="6">
    <source>
        <dbReference type="ARBA" id="ARBA00040390"/>
    </source>
</evidence>
<evidence type="ECO:0000256" key="4">
    <source>
        <dbReference type="ARBA" id="ARBA00023187"/>
    </source>
</evidence>
<keyword evidence="3" id="KW-0677">Repeat</keyword>
<comment type="similarity">
    <text evidence="5">Belongs to the WD repeat STRAP family.</text>
</comment>
<keyword evidence="2" id="KW-0507">mRNA processing</keyword>
<feature type="compositionally biased region" description="Low complexity" evidence="8">
    <location>
        <begin position="16"/>
        <end position="31"/>
    </location>
</feature>
<dbReference type="InterPro" id="IPR001680">
    <property type="entry name" value="WD40_rpt"/>
</dbReference>
<evidence type="ECO:0000256" key="7">
    <source>
        <dbReference type="PROSITE-ProRule" id="PRU00221"/>
    </source>
</evidence>
<feature type="repeat" description="WD" evidence="7">
    <location>
        <begin position="99"/>
        <end position="140"/>
    </location>
</feature>
<keyword evidence="1 7" id="KW-0853">WD repeat</keyword>
<feature type="region of interest" description="Disordered" evidence="8">
    <location>
        <begin position="333"/>
        <end position="368"/>
    </location>
</feature>
<keyword evidence="4" id="KW-0508">mRNA splicing</keyword>
<proteinExistence type="inferred from homology"/>
<dbReference type="GO" id="GO:0000387">
    <property type="term" value="P:spliceosomal snRNP assembly"/>
    <property type="evidence" value="ECO:0007669"/>
    <property type="project" value="TreeGrafter"/>
</dbReference>
<dbReference type="CDD" id="cd00200">
    <property type="entry name" value="WD40"/>
    <property type="match status" value="1"/>
</dbReference>
<dbReference type="Gene3D" id="2.130.10.10">
    <property type="entry name" value="YVTN repeat-like/Quinoprotein amine dehydrogenase"/>
    <property type="match status" value="1"/>
</dbReference>